<dbReference type="InterPro" id="IPR016067">
    <property type="entry name" value="S-AdoMet_deCO2ase_core"/>
</dbReference>
<evidence type="ECO:0000256" key="7">
    <source>
        <dbReference type="ARBA" id="ARBA00023115"/>
    </source>
</evidence>
<evidence type="ECO:0000256" key="6">
    <source>
        <dbReference type="ARBA" id="ARBA00023066"/>
    </source>
</evidence>
<keyword evidence="2" id="KW-0489">Methyltransferase</keyword>
<keyword evidence="6" id="KW-0745">Spermidine biosynthesis</keyword>
<evidence type="ECO:0000256" key="1">
    <source>
        <dbReference type="ARBA" id="ARBA00001928"/>
    </source>
</evidence>
<evidence type="ECO:0000256" key="9">
    <source>
        <dbReference type="ARBA" id="ARBA00023239"/>
    </source>
</evidence>
<keyword evidence="11" id="KW-0670">Pyruvate</keyword>
<dbReference type="KEGG" id="mmab:HQ865_00775"/>
<dbReference type="PANTHER" id="PTHR18895:SF74">
    <property type="entry name" value="MTRF1L RELEASE FACTOR GLUTAMINE METHYLTRANSFERASE"/>
    <property type="match status" value="1"/>
</dbReference>
<dbReference type="InterPro" id="IPR050320">
    <property type="entry name" value="N5-glutamine_MTase"/>
</dbReference>
<dbReference type="GO" id="GO:0032259">
    <property type="term" value="P:methylation"/>
    <property type="evidence" value="ECO:0007669"/>
    <property type="project" value="UniProtKB-KW"/>
</dbReference>
<dbReference type="Gene3D" id="3.40.50.150">
    <property type="entry name" value="Vaccinia Virus protein VP39"/>
    <property type="match status" value="1"/>
</dbReference>
<keyword evidence="8" id="KW-0865">Zymogen</keyword>
<gene>
    <name evidence="13" type="ORF">HQ865_00775</name>
</gene>
<name>A0A7D4QCN2_9SPHI</name>
<dbReference type="SUPFAM" id="SSF53335">
    <property type="entry name" value="S-adenosyl-L-methionine-dependent methyltransferases"/>
    <property type="match status" value="1"/>
</dbReference>
<dbReference type="InterPro" id="IPR003826">
    <property type="entry name" value="AdoMetDC_fam_prok"/>
</dbReference>
<dbReference type="CDD" id="cd02440">
    <property type="entry name" value="AdoMet_MTases"/>
    <property type="match status" value="1"/>
</dbReference>
<evidence type="ECO:0000313" key="13">
    <source>
        <dbReference type="EMBL" id="QKJ28352.1"/>
    </source>
</evidence>
<proteinExistence type="predicted"/>
<dbReference type="Proteomes" id="UP000505355">
    <property type="component" value="Chromosome"/>
</dbReference>
<accession>A0A7D4QCN2</accession>
<dbReference type="AlphaFoldDB" id="A0A7D4QCN2"/>
<keyword evidence="3" id="KW-0949">S-adenosyl-L-methionine</keyword>
<dbReference type="RefSeq" id="WP_173413054.1">
    <property type="nucleotide sequence ID" value="NZ_CP054139.1"/>
</dbReference>
<dbReference type="SUPFAM" id="SSF56276">
    <property type="entry name" value="S-adenosylmethionine decarboxylase"/>
    <property type="match status" value="1"/>
</dbReference>
<feature type="domain" description="Methyltransferase small" evidence="12">
    <location>
        <begin position="44"/>
        <end position="132"/>
    </location>
</feature>
<keyword evidence="10" id="KW-0704">Schiff base</keyword>
<evidence type="ECO:0000259" key="12">
    <source>
        <dbReference type="Pfam" id="PF05175"/>
    </source>
</evidence>
<dbReference type="InterPro" id="IPR007848">
    <property type="entry name" value="Small_mtfrase_dom"/>
</dbReference>
<evidence type="ECO:0000256" key="10">
    <source>
        <dbReference type="ARBA" id="ARBA00023270"/>
    </source>
</evidence>
<keyword evidence="9" id="KW-0456">Lyase</keyword>
<evidence type="ECO:0000313" key="14">
    <source>
        <dbReference type="Proteomes" id="UP000505355"/>
    </source>
</evidence>
<comment type="cofactor">
    <cofactor evidence="1">
        <name>pyruvate</name>
        <dbReference type="ChEBI" id="CHEBI:15361"/>
    </cofactor>
</comment>
<dbReference type="EMBL" id="CP054139">
    <property type="protein sequence ID" value="QKJ28352.1"/>
    <property type="molecule type" value="Genomic_DNA"/>
</dbReference>
<evidence type="ECO:0000256" key="3">
    <source>
        <dbReference type="ARBA" id="ARBA00022691"/>
    </source>
</evidence>
<organism evidence="13 14">
    <name type="scientific">Mucilaginibacter mali</name>
    <dbReference type="NCBI Taxonomy" id="2740462"/>
    <lineage>
        <taxon>Bacteria</taxon>
        <taxon>Pseudomonadati</taxon>
        <taxon>Bacteroidota</taxon>
        <taxon>Sphingobacteriia</taxon>
        <taxon>Sphingobacteriales</taxon>
        <taxon>Sphingobacteriaceae</taxon>
        <taxon>Mucilaginibacter</taxon>
    </lineage>
</organism>
<sequence>MNDMRENDIAVPAYEQRSTQFMNTEFYVDPRVYVPNAETELMMAFVLEHIEKNDLGQGTFVDVGTGCGCNAITVAKRFPGSRIIATDISPEALEVARYNAERYGITNITFVQTDLVAGVNEVPDLLFGNLPWGDDDHLLQTNTKEGLALMPDIAVFAPDGIVGAYVRLAEQILQKNWTTTLIAETGMLGIDILEENLSNAYTWKRVQLDSQLFDYSVTVFKFEETKKGQLVHHHLIYQATVNRPDLNVESGETLIRFLKDIVEEIGVKILIAPQVAFSHQKAWTGIVGIITSHISFHYWTVESYLQLDVYSCKPYDVEHIVAYLNKYWKASGSKSIFLEREVDRDFMIKYI</sequence>
<dbReference type="GO" id="GO:0008168">
    <property type="term" value="F:methyltransferase activity"/>
    <property type="evidence" value="ECO:0007669"/>
    <property type="project" value="UniProtKB-KW"/>
</dbReference>
<dbReference type="PANTHER" id="PTHR18895">
    <property type="entry name" value="HEMK METHYLTRANSFERASE"/>
    <property type="match status" value="1"/>
</dbReference>
<keyword evidence="2" id="KW-0808">Transferase</keyword>
<dbReference type="Pfam" id="PF05175">
    <property type="entry name" value="MTS"/>
    <property type="match status" value="1"/>
</dbReference>
<dbReference type="GO" id="GO:0004014">
    <property type="term" value="F:adenosylmethionine decarboxylase activity"/>
    <property type="evidence" value="ECO:0007669"/>
    <property type="project" value="InterPro"/>
</dbReference>
<keyword evidence="14" id="KW-1185">Reference proteome</keyword>
<protein>
    <submittedName>
        <fullName evidence="13">S-adenosylmethionine decarboxylase</fullName>
    </submittedName>
</protein>
<evidence type="ECO:0000256" key="5">
    <source>
        <dbReference type="ARBA" id="ARBA00022813"/>
    </source>
</evidence>
<reference evidence="13 14" key="1">
    <citation type="submission" date="2020-05" db="EMBL/GenBank/DDBJ databases">
        <title>Mucilaginibacter mali sp. nov.</title>
        <authorList>
            <person name="Kim H.S."/>
            <person name="Lee K.C."/>
            <person name="Suh M.K."/>
            <person name="Kim J.-S."/>
            <person name="Han K.-I."/>
            <person name="Eom M.K."/>
            <person name="Shin Y.K."/>
            <person name="Lee J.-S."/>
        </authorList>
    </citation>
    <scope>NUCLEOTIDE SEQUENCE [LARGE SCALE GENOMIC DNA]</scope>
    <source>
        <strain evidence="13 14">G2-14</strain>
    </source>
</reference>
<dbReference type="InterPro" id="IPR029063">
    <property type="entry name" value="SAM-dependent_MTases_sf"/>
</dbReference>
<keyword evidence="5" id="KW-0068">Autocatalytic cleavage</keyword>
<keyword evidence="7" id="KW-0620">Polyamine biosynthesis</keyword>
<dbReference type="Gene3D" id="3.60.90.10">
    <property type="entry name" value="S-adenosylmethionine decarboxylase"/>
    <property type="match status" value="1"/>
</dbReference>
<dbReference type="Pfam" id="PF02675">
    <property type="entry name" value="AdoMet_dc"/>
    <property type="match status" value="1"/>
</dbReference>
<evidence type="ECO:0000256" key="11">
    <source>
        <dbReference type="ARBA" id="ARBA00023317"/>
    </source>
</evidence>
<dbReference type="GO" id="GO:0008295">
    <property type="term" value="P:spermidine biosynthetic process"/>
    <property type="evidence" value="ECO:0007669"/>
    <property type="project" value="UniProtKB-KW"/>
</dbReference>
<evidence type="ECO:0000256" key="8">
    <source>
        <dbReference type="ARBA" id="ARBA00023145"/>
    </source>
</evidence>
<evidence type="ECO:0000256" key="2">
    <source>
        <dbReference type="ARBA" id="ARBA00022603"/>
    </source>
</evidence>
<evidence type="ECO:0000256" key="4">
    <source>
        <dbReference type="ARBA" id="ARBA00022793"/>
    </source>
</evidence>
<keyword evidence="4" id="KW-0210">Decarboxylase</keyword>